<keyword evidence="4 10" id="KW-0863">Zinc-finger</keyword>
<name>A0A8J5QW11_9ASCO</name>
<dbReference type="RefSeq" id="XP_049263497.1">
    <property type="nucleotide sequence ID" value="XM_049407007.1"/>
</dbReference>
<evidence type="ECO:0000259" key="12">
    <source>
        <dbReference type="PROSITE" id="PS50157"/>
    </source>
</evidence>
<feature type="compositionally biased region" description="Polar residues" evidence="11">
    <location>
        <begin position="129"/>
        <end position="149"/>
    </location>
</feature>
<feature type="compositionally biased region" description="Low complexity" evidence="11">
    <location>
        <begin position="557"/>
        <end position="577"/>
    </location>
</feature>
<evidence type="ECO:0000313" key="14">
    <source>
        <dbReference type="Proteomes" id="UP000694255"/>
    </source>
</evidence>
<evidence type="ECO:0000256" key="1">
    <source>
        <dbReference type="ARBA" id="ARBA00004123"/>
    </source>
</evidence>
<evidence type="ECO:0000256" key="2">
    <source>
        <dbReference type="ARBA" id="ARBA00022723"/>
    </source>
</evidence>
<evidence type="ECO:0000256" key="9">
    <source>
        <dbReference type="ARBA" id="ARBA00023242"/>
    </source>
</evidence>
<dbReference type="GO" id="GO:0008270">
    <property type="term" value="F:zinc ion binding"/>
    <property type="evidence" value="ECO:0007669"/>
    <property type="project" value="UniProtKB-KW"/>
</dbReference>
<evidence type="ECO:0000256" key="3">
    <source>
        <dbReference type="ARBA" id="ARBA00022737"/>
    </source>
</evidence>
<dbReference type="InterPro" id="IPR050752">
    <property type="entry name" value="C2H2-ZF_domain"/>
</dbReference>
<dbReference type="FunFam" id="3.30.160.60:FF:000130">
    <property type="entry name" value="Spalt-like transcription factor 4"/>
    <property type="match status" value="1"/>
</dbReference>
<comment type="caution">
    <text evidence="13">The sequence shown here is derived from an EMBL/GenBank/DDBJ whole genome shotgun (WGS) entry which is preliminary data.</text>
</comment>
<evidence type="ECO:0000313" key="13">
    <source>
        <dbReference type="EMBL" id="KAG7663265.1"/>
    </source>
</evidence>
<feature type="region of interest" description="Disordered" evidence="11">
    <location>
        <begin position="486"/>
        <end position="522"/>
    </location>
</feature>
<feature type="compositionally biased region" description="Low complexity" evidence="11">
    <location>
        <begin position="589"/>
        <end position="601"/>
    </location>
</feature>
<dbReference type="PROSITE" id="PS00028">
    <property type="entry name" value="ZINC_FINGER_C2H2_1"/>
    <property type="match status" value="4"/>
</dbReference>
<feature type="domain" description="C2H2-type" evidence="12">
    <location>
        <begin position="769"/>
        <end position="796"/>
    </location>
</feature>
<evidence type="ECO:0000256" key="5">
    <source>
        <dbReference type="ARBA" id="ARBA00022833"/>
    </source>
</evidence>
<dbReference type="GO" id="GO:0000978">
    <property type="term" value="F:RNA polymerase II cis-regulatory region sequence-specific DNA binding"/>
    <property type="evidence" value="ECO:0007669"/>
    <property type="project" value="TreeGrafter"/>
</dbReference>
<feature type="region of interest" description="Disordered" evidence="11">
    <location>
        <begin position="866"/>
        <end position="911"/>
    </location>
</feature>
<feature type="compositionally biased region" description="Basic and acidic residues" evidence="11">
    <location>
        <begin position="51"/>
        <end position="60"/>
    </location>
</feature>
<gene>
    <name evidence="13" type="ORF">J8A68_003179</name>
</gene>
<dbReference type="FunFam" id="3.30.160.60:FF:002343">
    <property type="entry name" value="Zinc finger protein 33A"/>
    <property type="match status" value="1"/>
</dbReference>
<keyword evidence="9" id="KW-0539">Nucleus</keyword>
<feature type="domain" description="C2H2-type" evidence="12">
    <location>
        <begin position="797"/>
        <end position="822"/>
    </location>
</feature>
<feature type="compositionally biased region" description="Low complexity" evidence="11">
    <location>
        <begin position="150"/>
        <end position="184"/>
    </location>
</feature>
<feature type="compositionally biased region" description="Polar residues" evidence="11">
    <location>
        <begin position="200"/>
        <end position="252"/>
    </location>
</feature>
<feature type="compositionally biased region" description="Basic and acidic residues" evidence="11">
    <location>
        <begin position="682"/>
        <end position="704"/>
    </location>
</feature>
<feature type="region of interest" description="Disordered" evidence="11">
    <location>
        <begin position="677"/>
        <end position="708"/>
    </location>
</feature>
<dbReference type="Proteomes" id="UP000694255">
    <property type="component" value="Unassembled WGS sequence"/>
</dbReference>
<evidence type="ECO:0000256" key="10">
    <source>
        <dbReference type="PROSITE-ProRule" id="PRU00042"/>
    </source>
</evidence>
<evidence type="ECO:0000256" key="7">
    <source>
        <dbReference type="ARBA" id="ARBA00023125"/>
    </source>
</evidence>
<evidence type="ECO:0000256" key="8">
    <source>
        <dbReference type="ARBA" id="ARBA00023163"/>
    </source>
</evidence>
<dbReference type="InterPro" id="IPR013087">
    <property type="entry name" value="Znf_C2H2_type"/>
</dbReference>
<dbReference type="PANTHER" id="PTHR24384">
    <property type="entry name" value="FINGER PUTATIVE TRANSCRIPTION FACTOR FAMILY-RELATED"/>
    <property type="match status" value="1"/>
</dbReference>
<feature type="compositionally biased region" description="Polar residues" evidence="11">
    <location>
        <begin position="882"/>
        <end position="896"/>
    </location>
</feature>
<dbReference type="Pfam" id="PF00096">
    <property type="entry name" value="zf-C2H2"/>
    <property type="match status" value="4"/>
</dbReference>
<feature type="compositionally biased region" description="Low complexity" evidence="11">
    <location>
        <begin position="12"/>
        <end position="42"/>
    </location>
</feature>
<keyword evidence="8" id="KW-0804">Transcription</keyword>
<feature type="region of interest" description="Disordered" evidence="11">
    <location>
        <begin position="557"/>
        <end position="612"/>
    </location>
</feature>
<evidence type="ECO:0000256" key="11">
    <source>
        <dbReference type="SAM" id="MobiDB-lite"/>
    </source>
</evidence>
<dbReference type="GeneID" id="73469980"/>
<comment type="subcellular location">
    <subcellularLocation>
        <location evidence="1">Nucleus</location>
    </subcellularLocation>
</comment>
<feature type="compositionally biased region" description="Basic and acidic residues" evidence="11">
    <location>
        <begin position="424"/>
        <end position="435"/>
    </location>
</feature>
<dbReference type="PROSITE" id="PS50157">
    <property type="entry name" value="ZINC_FINGER_C2H2_2"/>
    <property type="match status" value="4"/>
</dbReference>
<reference evidence="13 14" key="1">
    <citation type="journal article" date="2021" name="DNA Res.">
        <title>Genome analysis of Candida subhashii reveals its hybrid nature and dual mitochondrial genome conformations.</title>
        <authorList>
            <person name="Mixao V."/>
            <person name="Hegedusova E."/>
            <person name="Saus E."/>
            <person name="Pryszcz L.P."/>
            <person name="Cillingova A."/>
            <person name="Nosek J."/>
            <person name="Gabaldon T."/>
        </authorList>
    </citation>
    <scope>NUCLEOTIDE SEQUENCE [LARGE SCALE GENOMIC DNA]</scope>
    <source>
        <strain evidence="13 14">CBS 10753</strain>
    </source>
</reference>
<dbReference type="EMBL" id="JAGSYN010000141">
    <property type="protein sequence ID" value="KAG7663265.1"/>
    <property type="molecule type" value="Genomic_DNA"/>
</dbReference>
<feature type="compositionally biased region" description="Low complexity" evidence="11">
    <location>
        <begin position="103"/>
        <end position="128"/>
    </location>
</feature>
<feature type="domain" description="C2H2-type" evidence="12">
    <location>
        <begin position="741"/>
        <end position="768"/>
    </location>
</feature>
<feature type="compositionally biased region" description="Low complexity" evidence="11">
    <location>
        <begin position="407"/>
        <end position="423"/>
    </location>
</feature>
<feature type="domain" description="C2H2-type" evidence="12">
    <location>
        <begin position="713"/>
        <end position="740"/>
    </location>
</feature>
<dbReference type="FunFam" id="3.30.160.60:FF:002157">
    <property type="entry name" value="Transcription factor"/>
    <property type="match status" value="1"/>
</dbReference>
<accession>A0A8J5QW11</accession>
<dbReference type="GO" id="GO:0005634">
    <property type="term" value="C:nucleus"/>
    <property type="evidence" value="ECO:0007669"/>
    <property type="project" value="UniProtKB-SubCell"/>
</dbReference>
<dbReference type="AlphaFoldDB" id="A0A8J5QW11"/>
<organism evidence="13 14">
    <name type="scientific">[Candida] subhashii</name>
    <dbReference type="NCBI Taxonomy" id="561895"/>
    <lineage>
        <taxon>Eukaryota</taxon>
        <taxon>Fungi</taxon>
        <taxon>Dikarya</taxon>
        <taxon>Ascomycota</taxon>
        <taxon>Saccharomycotina</taxon>
        <taxon>Pichiomycetes</taxon>
        <taxon>Debaryomycetaceae</taxon>
        <taxon>Spathaspora</taxon>
    </lineage>
</organism>
<dbReference type="SMART" id="SM00355">
    <property type="entry name" value="ZnF_C2H2"/>
    <property type="match status" value="4"/>
</dbReference>
<protein>
    <submittedName>
        <fullName evidence="13">AZF1</fullName>
    </submittedName>
</protein>
<feature type="compositionally biased region" description="Polar residues" evidence="11">
    <location>
        <begin position="451"/>
        <end position="474"/>
    </location>
</feature>
<feature type="region of interest" description="Disordered" evidence="11">
    <location>
        <begin position="95"/>
        <end position="272"/>
    </location>
</feature>
<feature type="region of interest" description="Disordered" evidence="11">
    <location>
        <begin position="400"/>
        <end position="474"/>
    </location>
</feature>
<dbReference type="GO" id="GO:0000981">
    <property type="term" value="F:DNA-binding transcription factor activity, RNA polymerase II-specific"/>
    <property type="evidence" value="ECO:0007669"/>
    <property type="project" value="TreeGrafter"/>
</dbReference>
<dbReference type="OrthoDB" id="427030at2759"/>
<keyword evidence="5" id="KW-0862">Zinc</keyword>
<keyword evidence="14" id="KW-1185">Reference proteome</keyword>
<evidence type="ECO:0000256" key="4">
    <source>
        <dbReference type="ARBA" id="ARBA00022771"/>
    </source>
</evidence>
<feature type="compositionally biased region" description="Low complexity" evidence="11">
    <location>
        <begin position="487"/>
        <end position="496"/>
    </location>
</feature>
<dbReference type="PANTHER" id="PTHR24384:SF189">
    <property type="entry name" value="C2H2-TYPE DOMAIN-CONTAINING PROTEIN-RELATED"/>
    <property type="match status" value="1"/>
</dbReference>
<sequence length="911" mass="101760">MGKSAISAPIRPSTSTTSSTSTNTTSNPNTSISKHSSTTTTKRQQQALQHHLSELNDDNKLLFTPPRQESISNLLASYPSSNSASYTLHNPKDVFHQSSISGPPTSYYNYNYPPSQQQQQQDPSFYNPSGGQQNRRDTMNFTQQSINPNSTNQQLYSQSQQNQPSSQSSQQSSTSQYPQQQFQQPIRPRGDSIFLPPPITSQMRLSTDYDTSQAPNTMPSRSNSIFSSLINIPGSNGNSISEQSSGNNSLSLKQDPKANAGNAPNLPPRSRQMSLIPSQEFSMEDLETLLNKESVGNLLAWQQQAAAGQEGSGSQAGRVKAGSLDLSTWDNQNSITSMPGFTGSLTELIQGMISNGSIDFSNMSNQQRRDSILKIINDQQSLRSQRTEDPKAKMTKLKEDMFDKKQQQQQQQQQQQSQSQQQSEKLRRDQSERQRQQQSQQQGSDRKGGNVSPTSSMSNDEPQSPKTSPTQYNTMTINQPYRDLYTQQQPSQSQQLPQPPIPPQRLFSNYAPPGLVVPPPQNQYQYTSYPNYNLGYSLPRTNSIGGSSYMYPIQFQQQPMQQQQPAYIPPQATTKKSPSSRKRRSPNTQQQQQQLQQQQAQSLSPTSSKIDRDLIPAQSLAKSEDGRPLLGATKIDQLMLVIQARDKGVTKQIQQGPDGSILAPSADTGVLPSPISLVGGVDKPHKVKEEDDPEHIHDHHEDSRKRNRKMKNQQCPYCFKYFTQSTHLEVHIRSHIGIKPFECSYCHKKFTQGGNLRTHLRLHTGEKPFVCDVCSRAFNRKGNLAAHKLTHDNLKPYECKLDGCDKSFTQLGNLKSHQNRFHLNTLNELTHRLAELTGPMMFDNLPEEERDLLNYFKDLYKNSNKGIRGRGKSHHKDGEGGSSTQSSPISNASPTFQPDYGTAGTTGGYQG</sequence>
<evidence type="ECO:0000256" key="6">
    <source>
        <dbReference type="ARBA" id="ARBA00023015"/>
    </source>
</evidence>
<feature type="region of interest" description="Disordered" evidence="11">
    <location>
        <begin position="1"/>
        <end position="64"/>
    </location>
</feature>
<keyword evidence="7" id="KW-0238">DNA-binding</keyword>
<keyword evidence="2" id="KW-0479">Metal-binding</keyword>
<keyword evidence="6" id="KW-0805">Transcription regulation</keyword>
<proteinExistence type="predicted"/>
<keyword evidence="3" id="KW-0677">Repeat</keyword>